<keyword evidence="1 2" id="KW-0694">RNA-binding</keyword>
<dbReference type="WBParaSite" id="BXY_1549200.1">
    <property type="protein sequence ID" value="BXY_1549200.1"/>
    <property type="gene ID" value="BXY_1549200"/>
</dbReference>
<dbReference type="OrthoDB" id="10501798at2759"/>
<dbReference type="AlphaFoldDB" id="A0A1I7SR28"/>
<dbReference type="GO" id="GO:0016442">
    <property type="term" value="C:RISC complex"/>
    <property type="evidence" value="ECO:0007669"/>
    <property type="project" value="TreeGrafter"/>
</dbReference>
<accession>A0A1I7SR28</accession>
<dbReference type="SMR" id="A0A1I7SR28"/>
<evidence type="ECO:0000313" key="8">
    <source>
        <dbReference type="Proteomes" id="UP000659654"/>
    </source>
</evidence>
<feature type="domain" description="DRBM" evidence="4">
    <location>
        <begin position="162"/>
        <end position="231"/>
    </location>
</feature>
<evidence type="ECO:0000259" key="4">
    <source>
        <dbReference type="PROSITE" id="PS50137"/>
    </source>
</evidence>
<dbReference type="CDD" id="cd00048">
    <property type="entry name" value="DSRM_SF"/>
    <property type="match status" value="1"/>
</dbReference>
<sequence length="251" mass="28608">MSEKLTFTDIFCPAYQVKQTPTYHNYDIVYGEPDPVDRVLPSEGASCSQILENICTREYGERPVFEEEDTEKTKVVNGVEMPVPYFKRTFVFLGLRGHGEGFSINIATQMAAKETLLKIIDAGWHTKYRMAGKTKDEAKEWVRKLYEKVSETDKPSTEAKQNWIGDIITLCQRKKLPKVSYSEESTGPDHEKRFIVTARCDELNLVVKSDPMAKKTAKNHAAERMYGQLEKWIQDHPKPDESNSSSGNTST</sequence>
<evidence type="ECO:0000313" key="5">
    <source>
        <dbReference type="EMBL" id="CAD5222559.1"/>
    </source>
</evidence>
<evidence type="ECO:0000313" key="9">
    <source>
        <dbReference type="WBParaSite" id="BXY_1549200.1"/>
    </source>
</evidence>
<proteinExistence type="predicted"/>
<organism evidence="7 9">
    <name type="scientific">Bursaphelenchus xylophilus</name>
    <name type="common">Pinewood nematode worm</name>
    <name type="synonym">Aphelenchoides xylophilus</name>
    <dbReference type="NCBI Taxonomy" id="6326"/>
    <lineage>
        <taxon>Eukaryota</taxon>
        <taxon>Metazoa</taxon>
        <taxon>Ecdysozoa</taxon>
        <taxon>Nematoda</taxon>
        <taxon>Chromadorea</taxon>
        <taxon>Rhabditida</taxon>
        <taxon>Tylenchina</taxon>
        <taxon>Tylenchomorpha</taxon>
        <taxon>Aphelenchoidea</taxon>
        <taxon>Aphelenchoididae</taxon>
        <taxon>Bursaphelenchus</taxon>
    </lineage>
</organism>
<dbReference type="GO" id="GO:0003725">
    <property type="term" value="F:double-stranded RNA binding"/>
    <property type="evidence" value="ECO:0007669"/>
    <property type="project" value="TreeGrafter"/>
</dbReference>
<dbReference type="EMBL" id="CAJFCV020000003">
    <property type="protein sequence ID" value="CAG9110744.1"/>
    <property type="molecule type" value="Genomic_DNA"/>
</dbReference>
<feature type="compositionally biased region" description="Basic and acidic residues" evidence="3">
    <location>
        <begin position="232"/>
        <end position="241"/>
    </location>
</feature>
<evidence type="ECO:0000256" key="2">
    <source>
        <dbReference type="PROSITE-ProRule" id="PRU00266"/>
    </source>
</evidence>
<dbReference type="GO" id="GO:0070920">
    <property type="term" value="P:regulation of regulatory ncRNA processing"/>
    <property type="evidence" value="ECO:0007669"/>
    <property type="project" value="TreeGrafter"/>
</dbReference>
<dbReference type="Pfam" id="PF00035">
    <property type="entry name" value="dsrm"/>
    <property type="match status" value="1"/>
</dbReference>
<dbReference type="SMART" id="SM00358">
    <property type="entry name" value="DSRM"/>
    <property type="match status" value="1"/>
</dbReference>
<dbReference type="PANTHER" id="PTHR46205:SF3">
    <property type="entry name" value="LOQUACIOUS, ISOFORM B"/>
    <property type="match status" value="1"/>
</dbReference>
<evidence type="ECO:0000256" key="3">
    <source>
        <dbReference type="SAM" id="MobiDB-lite"/>
    </source>
</evidence>
<protein>
    <submittedName>
        <fullName evidence="5">(pine wood nematode) hypothetical protein</fullName>
    </submittedName>
    <submittedName>
        <fullName evidence="9">DRBM domain-containing protein</fullName>
    </submittedName>
</protein>
<dbReference type="GO" id="GO:0030422">
    <property type="term" value="P:siRNA processing"/>
    <property type="evidence" value="ECO:0007669"/>
    <property type="project" value="TreeGrafter"/>
</dbReference>
<dbReference type="Proteomes" id="UP000095284">
    <property type="component" value="Unplaced"/>
</dbReference>
<gene>
    <name evidence="5" type="ORF">BXYJ_LOCUS7527</name>
</gene>
<dbReference type="Gene3D" id="3.30.160.20">
    <property type="match status" value="2"/>
</dbReference>
<keyword evidence="8" id="KW-1185">Reference proteome</keyword>
<dbReference type="InterPro" id="IPR014720">
    <property type="entry name" value="dsRBD_dom"/>
</dbReference>
<dbReference type="SUPFAM" id="SSF54768">
    <property type="entry name" value="dsRNA-binding domain-like"/>
    <property type="match status" value="1"/>
</dbReference>
<evidence type="ECO:0000313" key="7">
    <source>
        <dbReference type="Proteomes" id="UP000095284"/>
    </source>
</evidence>
<feature type="compositionally biased region" description="Polar residues" evidence="3">
    <location>
        <begin position="242"/>
        <end position="251"/>
    </location>
</feature>
<dbReference type="PROSITE" id="PS50137">
    <property type="entry name" value="DS_RBD"/>
    <property type="match status" value="1"/>
</dbReference>
<dbReference type="GO" id="GO:0035197">
    <property type="term" value="F:siRNA binding"/>
    <property type="evidence" value="ECO:0007669"/>
    <property type="project" value="TreeGrafter"/>
</dbReference>
<reference evidence="9" key="1">
    <citation type="submission" date="2016-11" db="UniProtKB">
        <authorList>
            <consortium name="WormBaseParasite"/>
        </authorList>
    </citation>
    <scope>IDENTIFICATION</scope>
</reference>
<dbReference type="GO" id="GO:0070578">
    <property type="term" value="C:RISC-loading complex"/>
    <property type="evidence" value="ECO:0007669"/>
    <property type="project" value="TreeGrafter"/>
</dbReference>
<evidence type="ECO:0000313" key="6">
    <source>
        <dbReference type="EMBL" id="CAG9110744.1"/>
    </source>
</evidence>
<dbReference type="GO" id="GO:0005737">
    <property type="term" value="C:cytoplasm"/>
    <property type="evidence" value="ECO:0007669"/>
    <property type="project" value="TreeGrafter"/>
</dbReference>
<name>A0A1I7SR28_BURXY</name>
<feature type="region of interest" description="Disordered" evidence="3">
    <location>
        <begin position="213"/>
        <end position="251"/>
    </location>
</feature>
<dbReference type="GO" id="GO:0005634">
    <property type="term" value="C:nucleus"/>
    <property type="evidence" value="ECO:0007669"/>
    <property type="project" value="TreeGrafter"/>
</dbReference>
<dbReference type="Proteomes" id="UP000659654">
    <property type="component" value="Unassembled WGS sequence"/>
</dbReference>
<dbReference type="PANTHER" id="PTHR46205">
    <property type="entry name" value="LOQUACIOUS, ISOFORM B"/>
    <property type="match status" value="1"/>
</dbReference>
<dbReference type="Proteomes" id="UP000582659">
    <property type="component" value="Unassembled WGS sequence"/>
</dbReference>
<evidence type="ECO:0000256" key="1">
    <source>
        <dbReference type="ARBA" id="ARBA00022884"/>
    </source>
</evidence>
<dbReference type="EMBL" id="CAJFDI010000003">
    <property type="protein sequence ID" value="CAD5222559.1"/>
    <property type="molecule type" value="Genomic_DNA"/>
</dbReference>
<reference evidence="6" key="2">
    <citation type="submission" date="2020-08" db="EMBL/GenBank/DDBJ databases">
        <authorList>
            <person name="Kikuchi T."/>
        </authorList>
    </citation>
    <scope>NUCLEOTIDE SEQUENCE</scope>
    <source>
        <strain evidence="5">Ka4C1</strain>
    </source>
</reference>
<dbReference type="InterPro" id="IPR051247">
    <property type="entry name" value="RLC_Component"/>
</dbReference>